<keyword evidence="4" id="KW-1185">Reference proteome</keyword>
<evidence type="ECO:0000256" key="2">
    <source>
        <dbReference type="SAM" id="Phobius"/>
    </source>
</evidence>
<protein>
    <submittedName>
        <fullName evidence="3">Uncharacterized protein</fullName>
    </submittedName>
</protein>
<feature type="compositionally biased region" description="Low complexity" evidence="1">
    <location>
        <begin position="48"/>
        <end position="64"/>
    </location>
</feature>
<evidence type="ECO:0000313" key="3">
    <source>
        <dbReference type="EMBL" id="QXT39109.1"/>
    </source>
</evidence>
<gene>
    <name evidence="3" type="ORF">KYE46_14425</name>
</gene>
<dbReference type="Proteomes" id="UP000825009">
    <property type="component" value="Chromosome"/>
</dbReference>
<feature type="region of interest" description="Disordered" evidence="1">
    <location>
        <begin position="44"/>
        <end position="71"/>
    </location>
</feature>
<evidence type="ECO:0000313" key="4">
    <source>
        <dbReference type="Proteomes" id="UP000825009"/>
    </source>
</evidence>
<feature type="transmembrane region" description="Helical" evidence="2">
    <location>
        <begin position="18"/>
        <end position="38"/>
    </location>
</feature>
<keyword evidence="2" id="KW-0472">Membrane</keyword>
<dbReference type="KEGG" id="gce:KYE46_14425"/>
<organism evidence="3 4">
    <name type="scientific">Gymnodinialimonas ceratoperidinii</name>
    <dbReference type="NCBI Taxonomy" id="2856823"/>
    <lineage>
        <taxon>Bacteria</taxon>
        <taxon>Pseudomonadati</taxon>
        <taxon>Pseudomonadota</taxon>
        <taxon>Alphaproteobacteria</taxon>
        <taxon>Rhodobacterales</taxon>
        <taxon>Paracoccaceae</taxon>
        <taxon>Gymnodinialimonas</taxon>
    </lineage>
</organism>
<evidence type="ECO:0000256" key="1">
    <source>
        <dbReference type="SAM" id="MobiDB-lite"/>
    </source>
</evidence>
<sequence>MSAPNTNTERQARRHKPALWGIIIAIVAAGLFILWALLNDGTPLDEQAAGAPPAATETGTAAEVETPEETN</sequence>
<reference evidence="3 4" key="1">
    <citation type="submission" date="2021-07" db="EMBL/GenBank/DDBJ databases">
        <title>A novel Jannaschia species isolated from marine dinoflagellate Ceratoperidinium margalefii.</title>
        <authorList>
            <person name="Jiang Y."/>
            <person name="Li Z."/>
        </authorList>
    </citation>
    <scope>NUCLEOTIDE SEQUENCE [LARGE SCALE GENOMIC DNA]</scope>
    <source>
        <strain evidence="3 4">J12C1-MA-4</strain>
    </source>
</reference>
<dbReference type="EMBL" id="CP079194">
    <property type="protein sequence ID" value="QXT39109.1"/>
    <property type="molecule type" value="Genomic_DNA"/>
</dbReference>
<dbReference type="AlphaFoldDB" id="A0A8F6TVS9"/>
<dbReference type="RefSeq" id="WP_219001451.1">
    <property type="nucleotide sequence ID" value="NZ_CP079194.1"/>
</dbReference>
<accession>A0A8F6TVS9</accession>
<proteinExistence type="predicted"/>
<keyword evidence="2" id="KW-1133">Transmembrane helix</keyword>
<name>A0A8F6TVS9_9RHOB</name>
<keyword evidence="2" id="KW-0812">Transmembrane</keyword>